<feature type="region of interest" description="Disordered" evidence="2">
    <location>
        <begin position="27"/>
        <end position="49"/>
    </location>
</feature>
<feature type="signal peptide" evidence="3">
    <location>
        <begin position="1"/>
        <end position="24"/>
    </location>
</feature>
<sequence>MKQHNRLGRILFVVGFTVTLAACAGPGPKPTSELRLAESSVQQAEASDARKYDPVLLNQAQNKLADARKLIDQEEYEQARLLLEQAAVDAQLAAARSQAEKSQAAMNEINKNIEALQNELDMESQ</sequence>
<protein>
    <submittedName>
        <fullName evidence="5">DUF4398 domain-containing protein</fullName>
    </submittedName>
</protein>
<evidence type="ECO:0000259" key="4">
    <source>
        <dbReference type="Pfam" id="PF14346"/>
    </source>
</evidence>
<accession>A0ABX7MRX2</accession>
<keyword evidence="1" id="KW-0175">Coiled coil</keyword>
<dbReference type="Pfam" id="PF14346">
    <property type="entry name" value="DUF4398"/>
    <property type="match status" value="1"/>
</dbReference>
<evidence type="ECO:0000256" key="3">
    <source>
        <dbReference type="SAM" id="SignalP"/>
    </source>
</evidence>
<evidence type="ECO:0000256" key="1">
    <source>
        <dbReference type="SAM" id="Coils"/>
    </source>
</evidence>
<gene>
    <name evidence="5" type="ORF">LPB19_13395</name>
</gene>
<dbReference type="Proteomes" id="UP000663555">
    <property type="component" value="Chromosome"/>
</dbReference>
<name>A0ABX7MRX2_9GAMM</name>
<keyword evidence="6" id="KW-1185">Reference proteome</keyword>
<dbReference type="RefSeq" id="WP_206643396.1">
    <property type="nucleotide sequence ID" value="NZ_CP071247.1"/>
</dbReference>
<evidence type="ECO:0000256" key="2">
    <source>
        <dbReference type="SAM" id="MobiDB-lite"/>
    </source>
</evidence>
<keyword evidence="3" id="KW-0732">Signal</keyword>
<feature type="coiled-coil region" evidence="1">
    <location>
        <begin position="57"/>
        <end position="119"/>
    </location>
</feature>
<evidence type="ECO:0000313" key="6">
    <source>
        <dbReference type="Proteomes" id="UP000663555"/>
    </source>
</evidence>
<proteinExistence type="predicted"/>
<dbReference type="EMBL" id="CP071247">
    <property type="protein sequence ID" value="QSP94175.1"/>
    <property type="molecule type" value="Genomic_DNA"/>
</dbReference>
<reference evidence="5 6" key="1">
    <citation type="submission" date="2021-03" db="EMBL/GenBank/DDBJ databases">
        <title>Genome sequencing of Marinobacter sp. LPB0319.</title>
        <authorList>
            <person name="Kim J."/>
        </authorList>
    </citation>
    <scope>NUCLEOTIDE SEQUENCE [LARGE SCALE GENOMIC DNA]</scope>
    <source>
        <strain evidence="5 6">LPB0319</strain>
    </source>
</reference>
<feature type="chain" id="PRO_5045541019" evidence="3">
    <location>
        <begin position="25"/>
        <end position="125"/>
    </location>
</feature>
<dbReference type="InterPro" id="IPR025511">
    <property type="entry name" value="DUF4398"/>
</dbReference>
<evidence type="ECO:0000313" key="5">
    <source>
        <dbReference type="EMBL" id="QSP94175.1"/>
    </source>
</evidence>
<dbReference type="PROSITE" id="PS51257">
    <property type="entry name" value="PROKAR_LIPOPROTEIN"/>
    <property type="match status" value="1"/>
</dbReference>
<feature type="domain" description="DUF4398" evidence="4">
    <location>
        <begin position="33"/>
        <end position="108"/>
    </location>
</feature>
<dbReference type="Gene3D" id="1.20.1270.390">
    <property type="match status" value="1"/>
</dbReference>
<organism evidence="5 6">
    <name type="scientific">Marinobacter salinisoli</name>
    <dbReference type="NCBI Taxonomy" id="2769486"/>
    <lineage>
        <taxon>Bacteria</taxon>
        <taxon>Pseudomonadati</taxon>
        <taxon>Pseudomonadota</taxon>
        <taxon>Gammaproteobacteria</taxon>
        <taxon>Pseudomonadales</taxon>
        <taxon>Marinobacteraceae</taxon>
        <taxon>Marinobacter</taxon>
    </lineage>
</organism>